<accession>A0ABU3CQ88</accession>
<protein>
    <submittedName>
        <fullName evidence="2">Uncharacterized protein</fullName>
    </submittedName>
</protein>
<evidence type="ECO:0000256" key="1">
    <source>
        <dbReference type="SAM" id="Phobius"/>
    </source>
</evidence>
<keyword evidence="1" id="KW-0472">Membrane</keyword>
<keyword evidence="1" id="KW-1133">Transmembrane helix</keyword>
<name>A0ABU3CQ88_9FLAO</name>
<comment type="caution">
    <text evidence="2">The sequence shown here is derived from an EMBL/GenBank/DDBJ whole genome shotgun (WGS) entry which is preliminary data.</text>
</comment>
<dbReference type="Proteomes" id="UP001245285">
    <property type="component" value="Unassembled WGS sequence"/>
</dbReference>
<proteinExistence type="predicted"/>
<organism evidence="2 3">
    <name type="scientific">Autumnicola lenta</name>
    <dbReference type="NCBI Taxonomy" id="3075593"/>
    <lineage>
        <taxon>Bacteria</taxon>
        <taxon>Pseudomonadati</taxon>
        <taxon>Bacteroidota</taxon>
        <taxon>Flavobacteriia</taxon>
        <taxon>Flavobacteriales</taxon>
        <taxon>Flavobacteriaceae</taxon>
        <taxon>Autumnicola</taxon>
    </lineage>
</organism>
<reference evidence="2 3" key="1">
    <citation type="submission" date="2023-09" db="EMBL/GenBank/DDBJ databases">
        <authorList>
            <person name="Rey-Velasco X."/>
        </authorList>
    </citation>
    <scope>NUCLEOTIDE SEQUENCE [LARGE SCALE GENOMIC DNA]</scope>
    <source>
        <strain evidence="2 3">F260</strain>
    </source>
</reference>
<dbReference type="RefSeq" id="WP_311496507.1">
    <property type="nucleotide sequence ID" value="NZ_JAVRHO010000044.1"/>
</dbReference>
<sequence length="172" mass="20236">MNKKESLGDVFRKKVGLAICIFLGLFFLYEHFANPEITQEKDLTTLDVEIEDYTFERYEDDSRRYPTYYIKTFQYHNLFKVTSDDIWLFNMNQFETDSLKNKPIQIKIASEEKADLNRPDEIISLFEISKASNLYLSSKETLRENQGPVHLMLSFGFFGMAGFLLVLLKKKL</sequence>
<dbReference type="EMBL" id="JAVRHO010000044">
    <property type="protein sequence ID" value="MDT0648417.1"/>
    <property type="molecule type" value="Genomic_DNA"/>
</dbReference>
<keyword evidence="1" id="KW-0812">Transmembrane</keyword>
<gene>
    <name evidence="2" type="ORF">RM545_17125</name>
</gene>
<keyword evidence="3" id="KW-1185">Reference proteome</keyword>
<feature type="transmembrane region" description="Helical" evidence="1">
    <location>
        <begin position="149"/>
        <end position="168"/>
    </location>
</feature>
<evidence type="ECO:0000313" key="2">
    <source>
        <dbReference type="EMBL" id="MDT0648417.1"/>
    </source>
</evidence>
<evidence type="ECO:0000313" key="3">
    <source>
        <dbReference type="Proteomes" id="UP001245285"/>
    </source>
</evidence>